<evidence type="ECO:0000313" key="3">
    <source>
        <dbReference type="Proteomes" id="UP001597079"/>
    </source>
</evidence>
<feature type="transmembrane region" description="Helical" evidence="1">
    <location>
        <begin position="188"/>
        <end position="207"/>
    </location>
</feature>
<feature type="transmembrane region" description="Helical" evidence="1">
    <location>
        <begin position="517"/>
        <end position="538"/>
    </location>
</feature>
<feature type="transmembrane region" description="Helical" evidence="1">
    <location>
        <begin position="419"/>
        <end position="439"/>
    </location>
</feature>
<organism evidence="2 3">
    <name type="scientific">Alicyclobacillus fodiniaquatilis</name>
    <dbReference type="NCBI Taxonomy" id="1661150"/>
    <lineage>
        <taxon>Bacteria</taxon>
        <taxon>Bacillati</taxon>
        <taxon>Bacillota</taxon>
        <taxon>Bacilli</taxon>
        <taxon>Bacillales</taxon>
        <taxon>Alicyclobacillaceae</taxon>
        <taxon>Alicyclobacillus</taxon>
    </lineage>
</organism>
<gene>
    <name evidence="2" type="ORF">ACFSB2_03200</name>
</gene>
<keyword evidence="1" id="KW-0812">Transmembrane</keyword>
<evidence type="ECO:0008006" key="4">
    <source>
        <dbReference type="Google" id="ProtNLM"/>
    </source>
</evidence>
<dbReference type="InterPro" id="IPR031599">
    <property type="entry name" value="ABC_tran_2"/>
</dbReference>
<feature type="transmembrane region" description="Helical" evidence="1">
    <location>
        <begin position="323"/>
        <end position="347"/>
    </location>
</feature>
<accession>A0ABW4JE42</accession>
<feature type="transmembrane region" description="Helical" evidence="1">
    <location>
        <begin position="261"/>
        <end position="289"/>
    </location>
</feature>
<proteinExistence type="predicted"/>
<keyword evidence="1" id="KW-1133">Transmembrane helix</keyword>
<keyword evidence="3" id="KW-1185">Reference proteome</keyword>
<feature type="transmembrane region" description="Helical" evidence="1">
    <location>
        <begin position="149"/>
        <end position="176"/>
    </location>
</feature>
<feature type="transmembrane region" description="Helical" evidence="1">
    <location>
        <begin position="32"/>
        <end position="54"/>
    </location>
</feature>
<dbReference type="RefSeq" id="WP_377941204.1">
    <property type="nucleotide sequence ID" value="NZ_JBHUCX010000013.1"/>
</dbReference>
<evidence type="ECO:0000313" key="2">
    <source>
        <dbReference type="EMBL" id="MFD1673715.1"/>
    </source>
</evidence>
<evidence type="ECO:0000256" key="1">
    <source>
        <dbReference type="SAM" id="Phobius"/>
    </source>
</evidence>
<feature type="transmembrane region" description="Helical" evidence="1">
    <location>
        <begin position="367"/>
        <end position="390"/>
    </location>
</feature>
<keyword evidence="1" id="KW-0472">Membrane</keyword>
<name>A0ABW4JE42_9BACL</name>
<reference evidence="3" key="1">
    <citation type="journal article" date="2019" name="Int. J. Syst. Evol. Microbiol.">
        <title>The Global Catalogue of Microorganisms (GCM) 10K type strain sequencing project: providing services to taxonomists for standard genome sequencing and annotation.</title>
        <authorList>
            <consortium name="The Broad Institute Genomics Platform"/>
            <consortium name="The Broad Institute Genome Sequencing Center for Infectious Disease"/>
            <person name="Wu L."/>
            <person name="Ma J."/>
        </authorList>
    </citation>
    <scope>NUCLEOTIDE SEQUENCE [LARGE SCALE GENOMIC DNA]</scope>
    <source>
        <strain evidence="3">CGMCC 1.12286</strain>
    </source>
</reference>
<sequence>MKLRAFMTLVKLSLSYNGVRKRDNGRRQGSRLLIALVLLVFCFGSLLVTTYTMFDKLYDGLAHFHLQTLVVALAILVMQCSSLLFGIITAISTVYLSTDLRSFLPLPLQPWLIVAARFCALWLSQLVLNLFVVGAAFAVYGVHRASIETWIGLVALFLLVPVIPLVLAFVISALLMRVTNVPRIRDKFRFVSGFLGILIVIAIQIAVRQNWTDKFENPSKIITLLTGPNGMLHAVGRYFPPVIWETNSVTLPWLHGGLVNWVWVLLSVALACAVGILVAQYLFFSGYIGGSEVSRRTKRQAVPVVGDPVRSLQRALLVKEFRLFFRSPVFSLNALSGTFVPLVVALFSTFQHKSHTGLAVEHGHAHIGGNLVGICAVAIAVVIGCFNNVAASAISREGMQFSYIKSLPITPIQLATSKWGFANVVSLVSVIIVCVLEFVMFHPTWYYLLFTFALGGLGCLAANGGALLLDFVYPNLKWTNERNVIKGFKNGVSNLGILIVMGILLGLMLLLRYKAHASWLVVDVLFAAIFLAGILGMYSFMRKYVERLVAAIE</sequence>
<dbReference type="EMBL" id="JBHUCX010000013">
    <property type="protein sequence ID" value="MFD1673715.1"/>
    <property type="molecule type" value="Genomic_DNA"/>
</dbReference>
<feature type="transmembrane region" description="Helical" evidence="1">
    <location>
        <begin position="445"/>
        <end position="471"/>
    </location>
</feature>
<dbReference type="Proteomes" id="UP001597079">
    <property type="component" value="Unassembled WGS sequence"/>
</dbReference>
<comment type="caution">
    <text evidence="2">The sequence shown here is derived from an EMBL/GenBank/DDBJ whole genome shotgun (WGS) entry which is preliminary data.</text>
</comment>
<feature type="transmembrane region" description="Helical" evidence="1">
    <location>
        <begin position="492"/>
        <end position="511"/>
    </location>
</feature>
<protein>
    <recommendedName>
        <fullName evidence="4">ABC-2 type transport system permease protein</fullName>
    </recommendedName>
</protein>
<dbReference type="Pfam" id="PF16949">
    <property type="entry name" value="ABC_tran_2"/>
    <property type="match status" value="1"/>
</dbReference>
<feature type="transmembrane region" description="Helical" evidence="1">
    <location>
        <begin position="66"/>
        <end position="97"/>
    </location>
</feature>
<feature type="transmembrane region" description="Helical" evidence="1">
    <location>
        <begin position="118"/>
        <end position="143"/>
    </location>
</feature>